<evidence type="ECO:0000256" key="1">
    <source>
        <dbReference type="SAM" id="SignalP"/>
    </source>
</evidence>
<evidence type="ECO:0000313" key="2">
    <source>
        <dbReference type="EMBL" id="PAV70800.1"/>
    </source>
</evidence>
<organism evidence="2 3">
    <name type="scientific">Diploscapter pachys</name>
    <dbReference type="NCBI Taxonomy" id="2018661"/>
    <lineage>
        <taxon>Eukaryota</taxon>
        <taxon>Metazoa</taxon>
        <taxon>Ecdysozoa</taxon>
        <taxon>Nematoda</taxon>
        <taxon>Chromadorea</taxon>
        <taxon>Rhabditida</taxon>
        <taxon>Rhabditina</taxon>
        <taxon>Rhabditomorpha</taxon>
        <taxon>Rhabditoidea</taxon>
        <taxon>Rhabditidae</taxon>
        <taxon>Diploscapter</taxon>
    </lineage>
</organism>
<reference evidence="2 3" key="1">
    <citation type="journal article" date="2017" name="Curr. Biol.">
        <title>Genome architecture and evolution of a unichromosomal asexual nematode.</title>
        <authorList>
            <person name="Fradin H."/>
            <person name="Zegar C."/>
            <person name="Gutwein M."/>
            <person name="Lucas J."/>
            <person name="Kovtun M."/>
            <person name="Corcoran D."/>
            <person name="Baugh L.R."/>
            <person name="Kiontke K."/>
            <person name="Gunsalus K."/>
            <person name="Fitch D.H."/>
            <person name="Piano F."/>
        </authorList>
    </citation>
    <scope>NUCLEOTIDE SEQUENCE [LARGE SCALE GENOMIC DNA]</scope>
    <source>
        <strain evidence="2">PF1309</strain>
    </source>
</reference>
<gene>
    <name evidence="2" type="ORF">WR25_05419</name>
</gene>
<protein>
    <submittedName>
        <fullName evidence="2">Uncharacterized protein</fullName>
    </submittedName>
</protein>
<name>A0A2A2KA72_9BILA</name>
<keyword evidence="1" id="KW-0732">Signal</keyword>
<sequence length="230" mass="25192">MLQLLIILISLTTTCLGIVCYDCYGTGPEHKDCTKDRVCKGIACMLFDAGDNQTATAFCLLAMKGDKMDQAKDGCWLEPDGKGKHCMCFSDYCNQLVDRRFTAQVDSMTPLLPNAEFLKQNPLVDYETPKLTGDDSNEDGTVPVPDSVLFPGAAKADPKTLGAGSDDEDLVPVDFSDYMNTPDEKEKIGGDIDTNQITSDNLQSTTPKYSSLILLLFPVAVPWARFFALF</sequence>
<dbReference type="EMBL" id="LIAE01009215">
    <property type="protein sequence ID" value="PAV70800.1"/>
    <property type="molecule type" value="Genomic_DNA"/>
</dbReference>
<keyword evidence="3" id="KW-1185">Reference proteome</keyword>
<dbReference type="Proteomes" id="UP000218231">
    <property type="component" value="Unassembled WGS sequence"/>
</dbReference>
<evidence type="ECO:0000313" key="3">
    <source>
        <dbReference type="Proteomes" id="UP000218231"/>
    </source>
</evidence>
<feature type="chain" id="PRO_5013149763" evidence="1">
    <location>
        <begin position="18"/>
        <end position="230"/>
    </location>
</feature>
<feature type="signal peptide" evidence="1">
    <location>
        <begin position="1"/>
        <end position="17"/>
    </location>
</feature>
<dbReference type="AlphaFoldDB" id="A0A2A2KA72"/>
<dbReference type="OrthoDB" id="5831822at2759"/>
<accession>A0A2A2KA72</accession>
<proteinExistence type="predicted"/>
<comment type="caution">
    <text evidence="2">The sequence shown here is derived from an EMBL/GenBank/DDBJ whole genome shotgun (WGS) entry which is preliminary data.</text>
</comment>